<comment type="caution">
    <text evidence="1">The sequence shown here is derived from an EMBL/GenBank/DDBJ whole genome shotgun (WGS) entry which is preliminary data.</text>
</comment>
<name>A0A8J3VS70_9ACTN</name>
<sequence length="70" mass="7203">MANTLPAHVQIGDAADLLGVPNSAVVYLVRFGKLTGETSPESHLPGLLYTVYGASLETYISGLVDAAGIS</sequence>
<organism evidence="1 2">
    <name type="scientific">Rugosimonospora africana</name>
    <dbReference type="NCBI Taxonomy" id="556532"/>
    <lineage>
        <taxon>Bacteria</taxon>
        <taxon>Bacillati</taxon>
        <taxon>Actinomycetota</taxon>
        <taxon>Actinomycetes</taxon>
        <taxon>Micromonosporales</taxon>
        <taxon>Micromonosporaceae</taxon>
        <taxon>Rugosimonospora</taxon>
    </lineage>
</organism>
<proteinExistence type="predicted"/>
<accession>A0A8J3VS70</accession>
<evidence type="ECO:0000313" key="1">
    <source>
        <dbReference type="EMBL" id="GIH16256.1"/>
    </source>
</evidence>
<dbReference type="Proteomes" id="UP000642748">
    <property type="component" value="Unassembled WGS sequence"/>
</dbReference>
<dbReference type="EMBL" id="BONZ01000041">
    <property type="protein sequence ID" value="GIH16256.1"/>
    <property type="molecule type" value="Genomic_DNA"/>
</dbReference>
<keyword evidence="2" id="KW-1185">Reference proteome</keyword>
<gene>
    <name evidence="1" type="ORF">Raf01_44280</name>
</gene>
<dbReference type="AlphaFoldDB" id="A0A8J3VS70"/>
<dbReference type="RefSeq" id="WP_203919850.1">
    <property type="nucleotide sequence ID" value="NZ_BONZ01000041.1"/>
</dbReference>
<reference evidence="1" key="1">
    <citation type="submission" date="2021-01" db="EMBL/GenBank/DDBJ databases">
        <title>Whole genome shotgun sequence of Rugosimonospora africana NBRC 104875.</title>
        <authorList>
            <person name="Komaki H."/>
            <person name="Tamura T."/>
        </authorList>
    </citation>
    <scope>NUCLEOTIDE SEQUENCE</scope>
    <source>
        <strain evidence="1">NBRC 104875</strain>
    </source>
</reference>
<evidence type="ECO:0000313" key="2">
    <source>
        <dbReference type="Proteomes" id="UP000642748"/>
    </source>
</evidence>
<protein>
    <submittedName>
        <fullName evidence="1">Uncharacterized protein</fullName>
    </submittedName>
</protein>